<dbReference type="NCBIfam" id="TIGR01870">
    <property type="entry name" value="cas_TM1810_Csm2"/>
    <property type="match status" value="1"/>
</dbReference>
<dbReference type="Pfam" id="PF03750">
    <property type="entry name" value="Csm2_III-A"/>
    <property type="match status" value="1"/>
</dbReference>
<comment type="similarity">
    <text evidence="2">Belongs to the CRISPR-associated Csm2 family.</text>
</comment>
<evidence type="ECO:0000256" key="3">
    <source>
        <dbReference type="ARBA" id="ARBA00016118"/>
    </source>
</evidence>
<comment type="function">
    <text evidence="1">This subunit may be involved in monitoring complementarity of crRNA and target RNA.</text>
</comment>
<organism evidence="7 8">
    <name type="scientific">Microbulbifer flavimaris</name>
    <dbReference type="NCBI Taxonomy" id="1781068"/>
    <lineage>
        <taxon>Bacteria</taxon>
        <taxon>Pseudomonadati</taxon>
        <taxon>Pseudomonadota</taxon>
        <taxon>Gammaproteobacteria</taxon>
        <taxon>Cellvibrionales</taxon>
        <taxon>Microbulbiferaceae</taxon>
        <taxon>Microbulbifer</taxon>
    </lineage>
</organism>
<accession>A0ABX4I0G2</accession>
<keyword evidence="5" id="KW-0051">Antiviral defense</keyword>
<keyword evidence="4" id="KW-0694">RNA-binding</keyword>
<reference evidence="7" key="1">
    <citation type="submission" date="2017-08" db="EMBL/GenBank/DDBJ databases">
        <title>Microbulbifer marisrubri sp. nov., a halophilic alphaproteobacterium isolated from marine sediment of the Yellow Sea, China.</title>
        <authorList>
            <person name="Zhang G."/>
            <person name="Xiong Q."/>
        </authorList>
    </citation>
    <scope>NUCLEOTIDE SEQUENCE [LARGE SCALE GENOMIC DNA]</scope>
    <source>
        <strain evidence="7">WRN-8</strain>
    </source>
</reference>
<keyword evidence="8" id="KW-1185">Reference proteome</keyword>
<proteinExistence type="inferred from homology"/>
<evidence type="ECO:0000313" key="8">
    <source>
        <dbReference type="Proteomes" id="UP000218427"/>
    </source>
</evidence>
<dbReference type="EMBL" id="LRFG02000002">
    <property type="protein sequence ID" value="PCO05601.1"/>
    <property type="molecule type" value="Genomic_DNA"/>
</dbReference>
<evidence type="ECO:0000256" key="6">
    <source>
        <dbReference type="ARBA" id="ARBA00031723"/>
    </source>
</evidence>
<evidence type="ECO:0000313" key="7">
    <source>
        <dbReference type="EMBL" id="PCO05601.1"/>
    </source>
</evidence>
<comment type="caution">
    <text evidence="7">The sequence shown here is derived from an EMBL/GenBank/DDBJ whole genome shotgun (WGS) entry which is preliminary data.</text>
</comment>
<evidence type="ECO:0000256" key="1">
    <source>
        <dbReference type="ARBA" id="ARBA00003640"/>
    </source>
</evidence>
<dbReference type="RefSeq" id="WP_067082628.1">
    <property type="nucleotide sequence ID" value="NZ_LRFG02000002.1"/>
</dbReference>
<sequence>MNRHPVNEGNTDPIELSGIDLSKVSMELFDSVADGCAKHIAGSTRGLRKKTSSGVNKSTQLRRFYDEIVMWDQRFRQHPESYSEQLPLVKMLNAKVSYAHSRDLVCENFVNLLRHCLGQLQIEQQETFKNFRLFMEAFMGFYKMHKKD</sequence>
<evidence type="ECO:0000256" key="2">
    <source>
        <dbReference type="ARBA" id="ARBA00006896"/>
    </source>
</evidence>
<name>A0ABX4I0G2_9GAMM</name>
<evidence type="ECO:0000256" key="4">
    <source>
        <dbReference type="ARBA" id="ARBA00022884"/>
    </source>
</evidence>
<evidence type="ECO:0000256" key="5">
    <source>
        <dbReference type="ARBA" id="ARBA00023118"/>
    </source>
</evidence>
<dbReference type="InterPro" id="IPR010149">
    <property type="entry name" value="CRISPR-assoc_prot_Csm2_III-A"/>
</dbReference>
<gene>
    <name evidence="7" type="primary">csm2</name>
    <name evidence="7" type="ORF">AWR36_006175</name>
</gene>
<dbReference type="Proteomes" id="UP000218427">
    <property type="component" value="Unassembled WGS sequence"/>
</dbReference>
<protein>
    <recommendedName>
        <fullName evidence="3">CRISPR system Cms protein Csm2</fullName>
    </recommendedName>
    <alternativeName>
        <fullName evidence="6">CRISPR type III A-associated protein Csm2</fullName>
    </alternativeName>
</protein>